<accession>A0A4Y2NUG6</accession>
<comment type="caution">
    <text evidence="1">The sequence shown here is derived from an EMBL/GenBank/DDBJ whole genome shotgun (WGS) entry which is preliminary data.</text>
</comment>
<keyword evidence="2" id="KW-1185">Reference proteome</keyword>
<dbReference type="Proteomes" id="UP000499080">
    <property type="component" value="Unassembled WGS sequence"/>
</dbReference>
<gene>
    <name evidence="1" type="ORF">AVEN_162129_1</name>
</gene>
<proteinExistence type="predicted"/>
<sequence>MKNRRVSLVKLAFRINRELVSDGSGILDLGQITKTTPYFPFLNFHHRNTAASYRLPYTADFRWYPVLNMEPPVPKPRPYQYATASLELSVVGHTSQSVNEKKHLSQHTSLHTFEFSF</sequence>
<name>A0A4Y2NUG6_ARAVE</name>
<protein>
    <submittedName>
        <fullName evidence="1">Uncharacterized protein</fullName>
    </submittedName>
</protein>
<evidence type="ECO:0000313" key="2">
    <source>
        <dbReference type="Proteomes" id="UP000499080"/>
    </source>
</evidence>
<dbReference type="AlphaFoldDB" id="A0A4Y2NUG6"/>
<evidence type="ECO:0000313" key="1">
    <source>
        <dbReference type="EMBL" id="GBN42674.1"/>
    </source>
</evidence>
<dbReference type="EMBL" id="BGPR01009845">
    <property type="protein sequence ID" value="GBN42674.1"/>
    <property type="molecule type" value="Genomic_DNA"/>
</dbReference>
<reference evidence="1 2" key="1">
    <citation type="journal article" date="2019" name="Sci. Rep.">
        <title>Orb-weaving spider Araneus ventricosus genome elucidates the spidroin gene catalogue.</title>
        <authorList>
            <person name="Kono N."/>
            <person name="Nakamura H."/>
            <person name="Ohtoshi R."/>
            <person name="Moran D.A.P."/>
            <person name="Shinohara A."/>
            <person name="Yoshida Y."/>
            <person name="Fujiwara M."/>
            <person name="Mori M."/>
            <person name="Tomita M."/>
            <person name="Arakawa K."/>
        </authorList>
    </citation>
    <scope>NUCLEOTIDE SEQUENCE [LARGE SCALE GENOMIC DNA]</scope>
</reference>
<organism evidence="1 2">
    <name type="scientific">Araneus ventricosus</name>
    <name type="common">Orbweaver spider</name>
    <name type="synonym">Epeira ventricosa</name>
    <dbReference type="NCBI Taxonomy" id="182803"/>
    <lineage>
        <taxon>Eukaryota</taxon>
        <taxon>Metazoa</taxon>
        <taxon>Ecdysozoa</taxon>
        <taxon>Arthropoda</taxon>
        <taxon>Chelicerata</taxon>
        <taxon>Arachnida</taxon>
        <taxon>Araneae</taxon>
        <taxon>Araneomorphae</taxon>
        <taxon>Entelegynae</taxon>
        <taxon>Araneoidea</taxon>
        <taxon>Araneidae</taxon>
        <taxon>Araneus</taxon>
    </lineage>
</organism>